<dbReference type="EMBL" id="JAVRRJ010000005">
    <property type="protein sequence ID" value="KAK5084224.1"/>
    <property type="molecule type" value="Genomic_DNA"/>
</dbReference>
<dbReference type="InterPro" id="IPR023175">
    <property type="entry name" value="Vta1/CALS_N_sf"/>
</dbReference>
<feature type="domain" description="Vta1 C-terminal" evidence="11">
    <location>
        <begin position="432"/>
        <end position="468"/>
    </location>
</feature>
<evidence type="ECO:0000256" key="1">
    <source>
        <dbReference type="ARBA" id="ARBA00004481"/>
    </source>
</evidence>
<evidence type="ECO:0000256" key="6">
    <source>
        <dbReference type="ARBA" id="ARBA00022753"/>
    </source>
</evidence>
<dbReference type="GO" id="GO:0032511">
    <property type="term" value="P:late endosome to vacuole transport via multivesicular body sorting pathway"/>
    <property type="evidence" value="ECO:0007669"/>
    <property type="project" value="InterPro"/>
</dbReference>
<evidence type="ECO:0000259" key="10">
    <source>
        <dbReference type="Pfam" id="PF04652"/>
    </source>
</evidence>
<evidence type="ECO:0000313" key="12">
    <source>
        <dbReference type="EMBL" id="KAK5084224.1"/>
    </source>
</evidence>
<keyword evidence="13" id="KW-1185">Reference proteome</keyword>
<comment type="caution">
    <text evidence="12">The sequence shown here is derived from an EMBL/GenBank/DDBJ whole genome shotgun (WGS) entry which is preliminary data.</text>
</comment>
<comment type="similarity">
    <text evidence="3">Belongs to the VTA1 family.</text>
</comment>
<feature type="compositionally biased region" description="Basic and acidic residues" evidence="9">
    <location>
        <begin position="262"/>
        <end position="274"/>
    </location>
</feature>
<evidence type="ECO:0000256" key="3">
    <source>
        <dbReference type="ARBA" id="ARBA00007895"/>
    </source>
</evidence>
<gene>
    <name evidence="12" type="ORF">LTR05_005300</name>
</gene>
<evidence type="ECO:0000256" key="2">
    <source>
        <dbReference type="ARBA" id="ARBA00004496"/>
    </source>
</evidence>
<evidence type="ECO:0000256" key="4">
    <source>
        <dbReference type="ARBA" id="ARBA00022448"/>
    </source>
</evidence>
<reference evidence="12 13" key="1">
    <citation type="submission" date="2023-08" db="EMBL/GenBank/DDBJ databases">
        <title>Black Yeasts Isolated from many extreme environments.</title>
        <authorList>
            <person name="Coleine C."/>
            <person name="Stajich J.E."/>
            <person name="Selbmann L."/>
        </authorList>
    </citation>
    <scope>NUCLEOTIDE SEQUENCE [LARGE SCALE GENOMIC DNA]</scope>
    <source>
        <strain evidence="12 13">CCFEE 5910</strain>
    </source>
</reference>
<organism evidence="12 13">
    <name type="scientific">Lithohypha guttulata</name>
    <dbReference type="NCBI Taxonomy" id="1690604"/>
    <lineage>
        <taxon>Eukaryota</taxon>
        <taxon>Fungi</taxon>
        <taxon>Dikarya</taxon>
        <taxon>Ascomycota</taxon>
        <taxon>Pezizomycotina</taxon>
        <taxon>Eurotiomycetes</taxon>
        <taxon>Chaetothyriomycetidae</taxon>
        <taxon>Chaetothyriales</taxon>
        <taxon>Trichomeriaceae</taxon>
        <taxon>Lithohypha</taxon>
    </lineage>
</organism>
<dbReference type="PANTHER" id="PTHR46009:SF1">
    <property type="entry name" value="VACUOLAR PROTEIN SORTING-ASSOCIATED PROTEIN VTA1 HOMOLOG"/>
    <property type="match status" value="1"/>
</dbReference>
<name>A0AAN7Y9X7_9EURO</name>
<proteinExistence type="inferred from homology"/>
<dbReference type="GO" id="GO:0015031">
    <property type="term" value="P:protein transport"/>
    <property type="evidence" value="ECO:0007669"/>
    <property type="project" value="UniProtKB-KW"/>
</dbReference>
<feature type="domain" description="Vta1/callose synthase N-terminal" evidence="10">
    <location>
        <begin position="14"/>
        <end position="156"/>
    </location>
</feature>
<dbReference type="PANTHER" id="PTHR46009">
    <property type="entry name" value="VACUOLAR PROTEIN SORTING-ASSOCIATED PROTEIN VTA1 HOMOLOG"/>
    <property type="match status" value="1"/>
</dbReference>
<evidence type="ECO:0000313" key="13">
    <source>
        <dbReference type="Proteomes" id="UP001309876"/>
    </source>
</evidence>
<keyword evidence="5" id="KW-0963">Cytoplasm</keyword>
<protein>
    <recommendedName>
        <fullName evidence="14">DUF605-domain-containing protein</fullName>
    </recommendedName>
</protein>
<comment type="subcellular location">
    <subcellularLocation>
        <location evidence="2">Cytoplasm</location>
    </subcellularLocation>
    <subcellularLocation>
        <location evidence="1">Endosome membrane</location>
        <topology evidence="1">Peripheral membrane protein</topology>
    </subcellularLocation>
</comment>
<evidence type="ECO:0000256" key="9">
    <source>
        <dbReference type="SAM" id="MobiDB-lite"/>
    </source>
</evidence>
<dbReference type="Pfam" id="PF04652">
    <property type="entry name" value="Vta1"/>
    <property type="match status" value="1"/>
</dbReference>
<dbReference type="GO" id="GO:0005771">
    <property type="term" value="C:multivesicular body"/>
    <property type="evidence" value="ECO:0007669"/>
    <property type="project" value="TreeGrafter"/>
</dbReference>
<keyword evidence="6" id="KW-0967">Endosome</keyword>
<keyword evidence="8" id="KW-0472">Membrane</keyword>
<feature type="compositionally biased region" description="Polar residues" evidence="9">
    <location>
        <begin position="215"/>
        <end position="231"/>
    </location>
</feature>
<dbReference type="InterPro" id="IPR044538">
    <property type="entry name" value="Vta1-like"/>
</dbReference>
<evidence type="ECO:0000259" key="11">
    <source>
        <dbReference type="Pfam" id="PF18097"/>
    </source>
</evidence>
<sequence length="471" mass="50632">MAAQVPASLKKLDISRYALRAAQLENVKPAIAYWCNYWIAQQILQKEAHNADDAALQYTTALMDRLEKFKNEHSTDDTITDDVAGKAFVEQFGLDTFTRADNAMRTDKVTKQTADTLLAAATFLELLAIWGHLDAEATQKIKFSKYHALRILNAYKAGEDPNLSNPKPEPTAEQAVPPLDPSDPEVQALDGSTKQRQPSVIDAPDETDLLQARQARQSNLDESLHPSRTSSVPPPKESLHPKGISAGVSPLARDAASFYTNNREHSPISPDRRSSVGGNYFPQMPSPTSSQAQPNLPPTLPSAPTVLHDPASSIDLPSAPADLDDEPSLPAAPTTFAQAQPPAPKTPLDSFQAPPTPGQVPFASIPTNLPQAPPQIPPHTLRPVSSPCSPPPLAPSNAPAHTSVFQPPSAPSQPARVPVSLPAVVPNAVVDEEAMMMAQKHARWAISALNFEDVSTAIKEFELALQSLGAR</sequence>
<dbReference type="InterPro" id="IPR041212">
    <property type="entry name" value="Vta1_C"/>
</dbReference>
<feature type="region of interest" description="Disordered" evidence="9">
    <location>
        <begin position="215"/>
        <end position="417"/>
    </location>
</feature>
<keyword evidence="4" id="KW-0813">Transport</keyword>
<accession>A0AAN7Y9X7</accession>
<evidence type="ECO:0000256" key="8">
    <source>
        <dbReference type="ARBA" id="ARBA00023136"/>
    </source>
</evidence>
<feature type="compositionally biased region" description="Low complexity" evidence="9">
    <location>
        <begin position="331"/>
        <end position="340"/>
    </location>
</feature>
<evidence type="ECO:0000256" key="7">
    <source>
        <dbReference type="ARBA" id="ARBA00022927"/>
    </source>
</evidence>
<dbReference type="Gene3D" id="1.25.40.270">
    <property type="entry name" value="Vacuolar protein sorting-associated protein vta1"/>
    <property type="match status" value="1"/>
</dbReference>
<feature type="region of interest" description="Disordered" evidence="9">
    <location>
        <begin position="158"/>
        <end position="203"/>
    </location>
</feature>
<dbReference type="InterPro" id="IPR039431">
    <property type="entry name" value="Vta1/CALS_N"/>
</dbReference>
<dbReference type="Pfam" id="PF18097">
    <property type="entry name" value="Vta1_C"/>
    <property type="match status" value="1"/>
</dbReference>
<evidence type="ECO:0008006" key="14">
    <source>
        <dbReference type="Google" id="ProtNLM"/>
    </source>
</evidence>
<dbReference type="GO" id="GO:0010008">
    <property type="term" value="C:endosome membrane"/>
    <property type="evidence" value="ECO:0007669"/>
    <property type="project" value="UniProtKB-SubCell"/>
</dbReference>
<dbReference type="Proteomes" id="UP001309876">
    <property type="component" value="Unassembled WGS sequence"/>
</dbReference>
<dbReference type="AlphaFoldDB" id="A0AAN7Y9X7"/>
<evidence type="ECO:0000256" key="5">
    <source>
        <dbReference type="ARBA" id="ARBA00022490"/>
    </source>
</evidence>
<dbReference type="Gene3D" id="1.20.5.420">
    <property type="entry name" value="Immunoglobulin FC, subunit C"/>
    <property type="match status" value="1"/>
</dbReference>
<keyword evidence="7" id="KW-0653">Protein transport</keyword>